<dbReference type="AlphaFoldDB" id="A0A835DNN6"/>
<dbReference type="EMBL" id="JABCRI010000004">
    <property type="protein sequence ID" value="KAF8406847.1"/>
    <property type="molecule type" value="Genomic_DNA"/>
</dbReference>
<dbReference type="OMA" id="EVIMWTE"/>
<dbReference type="InterPro" id="IPR036770">
    <property type="entry name" value="Ankyrin_rpt-contain_sf"/>
</dbReference>
<dbReference type="PROSITE" id="PS50297">
    <property type="entry name" value="ANK_REP_REGION"/>
    <property type="match status" value="2"/>
</dbReference>
<organism evidence="4 5">
    <name type="scientific">Tetracentron sinense</name>
    <name type="common">Spur-leaf</name>
    <dbReference type="NCBI Taxonomy" id="13715"/>
    <lineage>
        <taxon>Eukaryota</taxon>
        <taxon>Viridiplantae</taxon>
        <taxon>Streptophyta</taxon>
        <taxon>Embryophyta</taxon>
        <taxon>Tracheophyta</taxon>
        <taxon>Spermatophyta</taxon>
        <taxon>Magnoliopsida</taxon>
        <taxon>Trochodendrales</taxon>
        <taxon>Trochodendraceae</taxon>
        <taxon>Tetracentron</taxon>
    </lineage>
</organism>
<comment type="caution">
    <text evidence="4">The sequence shown here is derived from an EMBL/GenBank/DDBJ whole genome shotgun (WGS) entry which is preliminary data.</text>
</comment>
<keyword evidence="2 3" id="KW-0040">ANK repeat</keyword>
<keyword evidence="1" id="KW-0677">Repeat</keyword>
<dbReference type="PROSITE" id="PS50088">
    <property type="entry name" value="ANK_REPEAT"/>
    <property type="match status" value="3"/>
</dbReference>
<protein>
    <submittedName>
        <fullName evidence="4">Uncharacterized protein</fullName>
    </submittedName>
</protein>
<feature type="repeat" description="ANK" evidence="3">
    <location>
        <begin position="190"/>
        <end position="211"/>
    </location>
</feature>
<feature type="repeat" description="ANK" evidence="3">
    <location>
        <begin position="52"/>
        <end position="84"/>
    </location>
</feature>
<dbReference type="Proteomes" id="UP000655225">
    <property type="component" value="Unassembled WGS sequence"/>
</dbReference>
<dbReference type="Pfam" id="PF12796">
    <property type="entry name" value="Ank_2"/>
    <property type="match status" value="1"/>
</dbReference>
<dbReference type="Gene3D" id="1.25.40.20">
    <property type="entry name" value="Ankyrin repeat-containing domain"/>
    <property type="match status" value="1"/>
</dbReference>
<keyword evidence="5" id="KW-1185">Reference proteome</keyword>
<dbReference type="SUPFAM" id="SSF48403">
    <property type="entry name" value="Ankyrin repeat"/>
    <property type="match status" value="1"/>
</dbReference>
<dbReference type="GO" id="GO:0005886">
    <property type="term" value="C:plasma membrane"/>
    <property type="evidence" value="ECO:0007669"/>
    <property type="project" value="TreeGrafter"/>
</dbReference>
<sequence>MRLLNLIDSERQTEGIMERKLHEAAMKGSVTSLLELLQEDPLLLDRIIAACIADTPLHIAVMLGHIDFAKQVLSRRPELASESDSKGSSPLHLASAKGYEELVKELLLIDSEICLSRDQNGRTPLQIATIKGRVTILSELIRVKPESTRVLTDRGETILHLCVKHNRLASLQLLVGSIQEDELLNWKDHDGNTILHLAVARKQIEAIQFLLTTTRVEVNVLNANGSTALDVLQQSSRDLRDTEIKESLRGAGALRARDMHFVSRDYVPTEVPQIAKPLVSQKSILKPQVLLQRKSPPRIHAIYMVFWKYLENQEEWLKKAECSKVVASLITTIAFQDVVNPRGCARQDDTPLDPKLTMGTIGVVAEVIMWTEIPSVGLTSV</sequence>
<evidence type="ECO:0000313" key="4">
    <source>
        <dbReference type="EMBL" id="KAF8406847.1"/>
    </source>
</evidence>
<accession>A0A835DNN6</accession>
<dbReference type="OrthoDB" id="7729168at2759"/>
<dbReference type="Pfam" id="PF13857">
    <property type="entry name" value="Ank_5"/>
    <property type="match status" value="1"/>
</dbReference>
<reference evidence="4 5" key="1">
    <citation type="submission" date="2020-04" db="EMBL/GenBank/DDBJ databases">
        <title>Plant Genome Project.</title>
        <authorList>
            <person name="Zhang R.-G."/>
        </authorList>
    </citation>
    <scope>NUCLEOTIDE SEQUENCE [LARGE SCALE GENOMIC DNA]</scope>
    <source>
        <strain evidence="4">YNK0</strain>
        <tissue evidence="4">Leaf</tissue>
    </source>
</reference>
<evidence type="ECO:0000256" key="2">
    <source>
        <dbReference type="ARBA" id="ARBA00023043"/>
    </source>
</evidence>
<evidence type="ECO:0000313" key="5">
    <source>
        <dbReference type="Proteomes" id="UP000655225"/>
    </source>
</evidence>
<dbReference type="PANTHER" id="PTHR24186">
    <property type="entry name" value="PROTEIN PHOSPHATASE 1 REGULATORY SUBUNIT"/>
    <property type="match status" value="1"/>
</dbReference>
<proteinExistence type="predicted"/>
<dbReference type="SMART" id="SM00248">
    <property type="entry name" value="ANK"/>
    <property type="match status" value="5"/>
</dbReference>
<gene>
    <name evidence="4" type="ORF">HHK36_005968</name>
</gene>
<evidence type="ECO:0000256" key="3">
    <source>
        <dbReference type="PROSITE-ProRule" id="PRU00023"/>
    </source>
</evidence>
<name>A0A835DNN6_TETSI</name>
<feature type="repeat" description="ANK" evidence="3">
    <location>
        <begin position="86"/>
        <end position="118"/>
    </location>
</feature>
<dbReference type="PANTHER" id="PTHR24186:SF37">
    <property type="entry name" value="PGG DOMAIN-CONTAINING PROTEIN"/>
    <property type="match status" value="1"/>
</dbReference>
<dbReference type="InterPro" id="IPR002110">
    <property type="entry name" value="Ankyrin_rpt"/>
</dbReference>
<evidence type="ECO:0000256" key="1">
    <source>
        <dbReference type="ARBA" id="ARBA00022737"/>
    </source>
</evidence>